<feature type="compositionally biased region" description="Polar residues" evidence="1">
    <location>
        <begin position="113"/>
        <end position="147"/>
    </location>
</feature>
<organism evidence="2 3">
    <name type="scientific">Waltera acetigignens</name>
    <dbReference type="NCBI Taxonomy" id="2981769"/>
    <lineage>
        <taxon>Bacteria</taxon>
        <taxon>Bacillati</taxon>
        <taxon>Bacillota</taxon>
        <taxon>Clostridia</taxon>
        <taxon>Lachnospirales</taxon>
        <taxon>Lachnospiraceae</taxon>
        <taxon>Waltera</taxon>
    </lineage>
</organism>
<reference evidence="2 3" key="1">
    <citation type="submission" date="2021-10" db="EMBL/GenBank/DDBJ databases">
        <title>Anaerobic single-cell dispensing facilitates the cultivation of human gut bacteria.</title>
        <authorList>
            <person name="Afrizal A."/>
        </authorList>
    </citation>
    <scope>NUCLEOTIDE SEQUENCE [LARGE SCALE GENOMIC DNA]</scope>
    <source>
        <strain evidence="2 3">CLA-AA-H273</strain>
    </source>
</reference>
<evidence type="ECO:0000313" key="3">
    <source>
        <dbReference type="Proteomes" id="UP001197795"/>
    </source>
</evidence>
<dbReference type="EMBL" id="JAJEPV010000075">
    <property type="protein sequence ID" value="MCC2121333.1"/>
    <property type="molecule type" value="Genomic_DNA"/>
</dbReference>
<protein>
    <submittedName>
        <fullName evidence="2">DUF6033 family protein</fullName>
    </submittedName>
</protein>
<name>A0AAE3D865_9FIRM</name>
<dbReference type="RefSeq" id="WP_227734016.1">
    <property type="nucleotide sequence ID" value="NZ_JAJEPV010000075.1"/>
</dbReference>
<feature type="compositionally biased region" description="Basic and acidic residues" evidence="1">
    <location>
        <begin position="155"/>
        <end position="189"/>
    </location>
</feature>
<gene>
    <name evidence="2" type="ORF">LKD75_17400</name>
</gene>
<feature type="region of interest" description="Disordered" evidence="1">
    <location>
        <begin position="113"/>
        <end position="200"/>
    </location>
</feature>
<dbReference type="InterPro" id="IPR046097">
    <property type="entry name" value="DUF6033"/>
</dbReference>
<keyword evidence="3" id="KW-1185">Reference proteome</keyword>
<proteinExistence type="predicted"/>
<evidence type="ECO:0000313" key="2">
    <source>
        <dbReference type="EMBL" id="MCC2121333.1"/>
    </source>
</evidence>
<evidence type="ECO:0000256" key="1">
    <source>
        <dbReference type="SAM" id="MobiDB-lite"/>
    </source>
</evidence>
<accession>A0AAE3D865</accession>
<comment type="caution">
    <text evidence="2">The sequence shown here is derived from an EMBL/GenBank/DDBJ whole genome shotgun (WGS) entry which is preliminary data.</text>
</comment>
<dbReference type="AlphaFoldDB" id="A0AAE3D865"/>
<dbReference type="Proteomes" id="UP001197795">
    <property type="component" value="Unassembled WGS sequence"/>
</dbReference>
<sequence length="222" mass="25308">MSMEITNNYGNYATGYADSARKTSNSNSVEEYYEKLCKKFPQISFNTNGGVVPCNSNKVVVNLSYDCLKKMANDPEFAKEIEWNLSGEVAANSQVYSFAKRDGVELGGRTVTYDANGNRQSSCGGMRTANSSNKSSDVLSTQNQQKAAKSRRDKKREQEEYLEKMREKRKRDEEYLEELREKRKDRDEYISEMSENSSSVVRAYTQAEYDNVDLLSTLDTKI</sequence>
<dbReference type="Pfam" id="PF19498">
    <property type="entry name" value="DUF6033"/>
    <property type="match status" value="1"/>
</dbReference>